<keyword evidence="2" id="KW-1185">Reference proteome</keyword>
<proteinExistence type="predicted"/>
<dbReference type="EMBL" id="FZOH01000002">
    <property type="protein sequence ID" value="SNS11616.1"/>
    <property type="molecule type" value="Genomic_DNA"/>
</dbReference>
<dbReference type="Proteomes" id="UP000198386">
    <property type="component" value="Unassembled WGS sequence"/>
</dbReference>
<organism evidence="1 2">
    <name type="scientific">Geodermatophilus saharensis</name>
    <dbReference type="NCBI Taxonomy" id="1137994"/>
    <lineage>
        <taxon>Bacteria</taxon>
        <taxon>Bacillati</taxon>
        <taxon>Actinomycetota</taxon>
        <taxon>Actinomycetes</taxon>
        <taxon>Geodermatophilales</taxon>
        <taxon>Geodermatophilaceae</taxon>
        <taxon>Geodermatophilus</taxon>
    </lineage>
</organism>
<evidence type="ECO:0008006" key="3">
    <source>
        <dbReference type="Google" id="ProtNLM"/>
    </source>
</evidence>
<name>A0A239BUL3_9ACTN</name>
<gene>
    <name evidence="1" type="ORF">SAMN04488107_1443</name>
</gene>
<sequence length="124" mass="13119">MDDVRSPLPVGHATADARSTAWQVVHGQGSVAARSADGGVAEAVLRDDEDAVRVEVRASRPLPARTAAALVTELFSEPAFRRARPVLLALPAAHHEVVTEVRRRLVEVDAHVAGATCLLSGRMG</sequence>
<dbReference type="RefSeq" id="WP_089403150.1">
    <property type="nucleotide sequence ID" value="NZ_FZOH01000002.1"/>
</dbReference>
<evidence type="ECO:0000313" key="1">
    <source>
        <dbReference type="EMBL" id="SNS11616.1"/>
    </source>
</evidence>
<dbReference type="AlphaFoldDB" id="A0A239BUL3"/>
<reference evidence="2" key="1">
    <citation type="submission" date="2017-06" db="EMBL/GenBank/DDBJ databases">
        <authorList>
            <person name="Varghese N."/>
            <person name="Submissions S."/>
        </authorList>
    </citation>
    <scope>NUCLEOTIDE SEQUENCE [LARGE SCALE GENOMIC DNA]</scope>
    <source>
        <strain evidence="2">DSM 45423</strain>
    </source>
</reference>
<accession>A0A239BUL3</accession>
<evidence type="ECO:0000313" key="2">
    <source>
        <dbReference type="Proteomes" id="UP000198386"/>
    </source>
</evidence>
<protein>
    <recommendedName>
        <fullName evidence="3">GNAT family N-acetyltransferase</fullName>
    </recommendedName>
</protein>